<sequence length="125" mass="14992">MKSIYEKCTNLQVLDICPRDHLWGQEKDTFFKEFFESELFTGNFKINSTLTNLTFNRFLAIKSKAEQYKNFKNLNSIKYLNQAYNNYHRQGQNNDIDMGLWPGYKLIPIYKHVFLDDIELKKIYS</sequence>
<organism evidence="1 2">
    <name type="scientific">Conidiobolus coronatus (strain ATCC 28846 / CBS 209.66 / NRRL 28638)</name>
    <name type="common">Delacroixia coronata</name>
    <dbReference type="NCBI Taxonomy" id="796925"/>
    <lineage>
        <taxon>Eukaryota</taxon>
        <taxon>Fungi</taxon>
        <taxon>Fungi incertae sedis</taxon>
        <taxon>Zoopagomycota</taxon>
        <taxon>Entomophthoromycotina</taxon>
        <taxon>Entomophthoromycetes</taxon>
        <taxon>Entomophthorales</taxon>
        <taxon>Ancylistaceae</taxon>
        <taxon>Conidiobolus</taxon>
    </lineage>
</organism>
<protein>
    <submittedName>
        <fullName evidence="1">Uncharacterized protein</fullName>
    </submittedName>
</protein>
<gene>
    <name evidence="1" type="ORF">CONCODRAFT_147796</name>
</gene>
<dbReference type="AlphaFoldDB" id="A0A137NQX8"/>
<accession>A0A137NQX8</accession>
<dbReference type="EMBL" id="KQ964974">
    <property type="protein sequence ID" value="KXN65128.1"/>
    <property type="molecule type" value="Genomic_DNA"/>
</dbReference>
<evidence type="ECO:0000313" key="1">
    <source>
        <dbReference type="EMBL" id="KXN65128.1"/>
    </source>
</evidence>
<evidence type="ECO:0000313" key="2">
    <source>
        <dbReference type="Proteomes" id="UP000070444"/>
    </source>
</evidence>
<name>A0A137NQX8_CONC2</name>
<proteinExistence type="predicted"/>
<reference evidence="1 2" key="1">
    <citation type="journal article" date="2015" name="Genome Biol. Evol.">
        <title>Phylogenomic analyses indicate that early fungi evolved digesting cell walls of algal ancestors of land plants.</title>
        <authorList>
            <person name="Chang Y."/>
            <person name="Wang S."/>
            <person name="Sekimoto S."/>
            <person name="Aerts A.L."/>
            <person name="Choi C."/>
            <person name="Clum A."/>
            <person name="LaButti K.M."/>
            <person name="Lindquist E.A."/>
            <person name="Yee Ngan C."/>
            <person name="Ohm R.A."/>
            <person name="Salamov A.A."/>
            <person name="Grigoriev I.V."/>
            <person name="Spatafora J.W."/>
            <person name="Berbee M.L."/>
        </authorList>
    </citation>
    <scope>NUCLEOTIDE SEQUENCE [LARGE SCALE GENOMIC DNA]</scope>
    <source>
        <strain evidence="1 2">NRRL 28638</strain>
    </source>
</reference>
<keyword evidence="2" id="KW-1185">Reference proteome</keyword>
<dbReference type="Proteomes" id="UP000070444">
    <property type="component" value="Unassembled WGS sequence"/>
</dbReference>